<protein>
    <submittedName>
        <fullName evidence="1">Uncharacterized protein</fullName>
    </submittedName>
</protein>
<dbReference type="Proteomes" id="UP000217141">
    <property type="component" value="Chromosome I"/>
</dbReference>
<gene>
    <name evidence="1" type="ORF">CJD35_02670</name>
</gene>
<name>A0A249MQP7_SPHXE</name>
<accession>A0A249MQP7</accession>
<reference evidence="1 2" key="1">
    <citation type="submission" date="2017-08" db="EMBL/GenBank/DDBJ databases">
        <title>Whole Genome Sequence of Sphingobium hydrophobicum C1: Insights into Adaption to the Electronic-waste Contaminated Sediment.</title>
        <authorList>
            <person name="Song D."/>
            <person name="Chen X."/>
            <person name="Xu M."/>
        </authorList>
    </citation>
    <scope>NUCLEOTIDE SEQUENCE [LARGE SCALE GENOMIC DNA]</scope>
    <source>
        <strain evidence="1 2">C1</strain>
    </source>
</reference>
<dbReference type="AlphaFoldDB" id="A0A249MQP7"/>
<proteinExistence type="predicted"/>
<sequence>MKKDDADAVLMTRGYVHDTTLAMADEIKAEMLGDADNQQSIFHFMHAGLSEISALFIAAYRFAEDEANMVKVIEDPSFHDLLWNAAHNPYPKFIDTSLAARARRLVAAYRPAILRDFHASKYEADRIDLAEDSEQAAWEFMINMAPKVNVSAHAYVQTRETQIKWKFDLSHAARAHSAEISSSPPAPA</sequence>
<evidence type="ECO:0000313" key="1">
    <source>
        <dbReference type="EMBL" id="ASY43479.1"/>
    </source>
</evidence>
<dbReference type="EMBL" id="CP022745">
    <property type="protein sequence ID" value="ASY43479.1"/>
    <property type="molecule type" value="Genomic_DNA"/>
</dbReference>
<evidence type="ECO:0000313" key="2">
    <source>
        <dbReference type="Proteomes" id="UP000217141"/>
    </source>
</evidence>
<dbReference type="KEGG" id="shyd:CJD35_02670"/>
<organism evidence="1 2">
    <name type="scientific">Sphingobium xenophagum</name>
    <dbReference type="NCBI Taxonomy" id="121428"/>
    <lineage>
        <taxon>Bacteria</taxon>
        <taxon>Pseudomonadati</taxon>
        <taxon>Pseudomonadota</taxon>
        <taxon>Alphaproteobacteria</taxon>
        <taxon>Sphingomonadales</taxon>
        <taxon>Sphingomonadaceae</taxon>
        <taxon>Sphingobium</taxon>
    </lineage>
</organism>